<keyword evidence="3" id="KW-1185">Reference proteome</keyword>
<dbReference type="InterPro" id="IPR036936">
    <property type="entry name" value="CRIB_dom_sf"/>
</dbReference>
<protein>
    <submittedName>
        <fullName evidence="2">Pak-1</fullName>
    </submittedName>
</protein>
<proteinExistence type="predicted"/>
<organism evidence="2 3">
    <name type="scientific">Acrasis kona</name>
    <dbReference type="NCBI Taxonomy" id="1008807"/>
    <lineage>
        <taxon>Eukaryota</taxon>
        <taxon>Discoba</taxon>
        <taxon>Heterolobosea</taxon>
        <taxon>Tetramitia</taxon>
        <taxon>Eutetramitia</taxon>
        <taxon>Acrasidae</taxon>
        <taxon>Acrasis</taxon>
    </lineage>
</organism>
<sequence>MSSESGNTLGTRTNKKGFFARLFTFSRRKKEVKPVAVRPTIGKPKNFQHVRHVGHDTMGDVENIIAPKSSN</sequence>
<reference evidence="2 3" key="1">
    <citation type="submission" date="2024-03" db="EMBL/GenBank/DDBJ databases">
        <title>The Acrasis kona genome and developmental transcriptomes reveal deep origins of eukaryotic multicellular pathways.</title>
        <authorList>
            <person name="Sheikh S."/>
            <person name="Fu C.-J."/>
            <person name="Brown M.W."/>
            <person name="Baldauf S.L."/>
        </authorList>
    </citation>
    <scope>NUCLEOTIDE SEQUENCE [LARGE SCALE GENOMIC DNA]</scope>
    <source>
        <strain evidence="2 3">ATCC MYA-3509</strain>
    </source>
</reference>
<evidence type="ECO:0000259" key="1">
    <source>
        <dbReference type="PROSITE" id="PS50108"/>
    </source>
</evidence>
<dbReference type="PROSITE" id="PS50108">
    <property type="entry name" value="CRIB"/>
    <property type="match status" value="1"/>
</dbReference>
<evidence type="ECO:0000313" key="2">
    <source>
        <dbReference type="EMBL" id="KAL0477278.1"/>
    </source>
</evidence>
<dbReference type="EMBL" id="JAOPGA020000158">
    <property type="protein sequence ID" value="KAL0477278.1"/>
    <property type="molecule type" value="Genomic_DNA"/>
</dbReference>
<accession>A0AAW2YJT0</accession>
<dbReference type="Gene3D" id="3.90.810.10">
    <property type="entry name" value="CRIB domain"/>
    <property type="match status" value="1"/>
</dbReference>
<comment type="caution">
    <text evidence="2">The sequence shown here is derived from an EMBL/GenBank/DDBJ whole genome shotgun (WGS) entry which is preliminary data.</text>
</comment>
<gene>
    <name evidence="2" type="ORF">AKO1_005499</name>
</gene>
<evidence type="ECO:0000313" key="3">
    <source>
        <dbReference type="Proteomes" id="UP001431209"/>
    </source>
</evidence>
<name>A0AAW2YJT0_9EUKA</name>
<dbReference type="InterPro" id="IPR000095">
    <property type="entry name" value="CRIB_dom"/>
</dbReference>
<dbReference type="Proteomes" id="UP001431209">
    <property type="component" value="Unassembled WGS sequence"/>
</dbReference>
<dbReference type="AlphaFoldDB" id="A0AAW2YJT0"/>
<feature type="domain" description="CRIB" evidence="1">
    <location>
        <begin position="41"/>
        <end position="54"/>
    </location>
</feature>